<dbReference type="WBParaSite" id="RSKR_0000508300.1">
    <property type="protein sequence ID" value="RSKR_0000508300.1"/>
    <property type="gene ID" value="RSKR_0000508300"/>
</dbReference>
<evidence type="ECO:0000313" key="2">
    <source>
        <dbReference type="WBParaSite" id="RSKR_0000508300.1"/>
    </source>
</evidence>
<reference evidence="2" key="1">
    <citation type="submission" date="2016-11" db="UniProtKB">
        <authorList>
            <consortium name="WormBaseParasite"/>
        </authorList>
    </citation>
    <scope>IDENTIFICATION</scope>
    <source>
        <strain evidence="2">KR3021</strain>
    </source>
</reference>
<dbReference type="Proteomes" id="UP000095286">
    <property type="component" value="Unplaced"/>
</dbReference>
<organism evidence="1 2">
    <name type="scientific">Rhabditophanes sp. KR3021</name>
    <dbReference type="NCBI Taxonomy" id="114890"/>
    <lineage>
        <taxon>Eukaryota</taxon>
        <taxon>Metazoa</taxon>
        <taxon>Ecdysozoa</taxon>
        <taxon>Nematoda</taxon>
        <taxon>Chromadorea</taxon>
        <taxon>Rhabditida</taxon>
        <taxon>Tylenchina</taxon>
        <taxon>Panagrolaimomorpha</taxon>
        <taxon>Strongyloidoidea</taxon>
        <taxon>Alloionematidae</taxon>
        <taxon>Rhabditophanes</taxon>
    </lineage>
</organism>
<protein>
    <submittedName>
        <fullName evidence="2">GLOBIN domain-containing protein</fullName>
    </submittedName>
</protein>
<accession>A0AC35TWX4</accession>
<name>A0AC35TWX4_9BILA</name>
<sequence length="367" mass="42747">MSGRSKNSSDLDQVRENKEHFPTVRAHWIQLFKINLQSAIISETFMGIVKALPHMKPYWSFVQKARPYSSIDLEDDEDTDISTDPEQADSLKSADKNCNEACCVYNDYKFNNHVATVQAAITILMDNIDDYKGLIKLLREFGSYHFFYEAFEPHFEIFHRQFMRCLIDAVISTGDDLEENVEKAWNAFFDEVKENMSYGVALQRHYYLKNAFTMDDLMNVEEDWISIKKFGEDELGIMIYGKMKERYDVLIKNHALKARTQEDSCQFKIVSLQLVKAIKLAITNYSQDYGFTELPELVKDFTKDYMVINACPTLLRKAYSSALIYGLRKIVGNDKMVESKVHVWGKLYRILEQVRECRIFGCNDRDA</sequence>
<evidence type="ECO:0000313" key="1">
    <source>
        <dbReference type="Proteomes" id="UP000095286"/>
    </source>
</evidence>
<proteinExistence type="predicted"/>